<dbReference type="Proteomes" id="UP000199301">
    <property type="component" value="Unassembled WGS sequence"/>
</dbReference>
<evidence type="ECO:0000256" key="3">
    <source>
        <dbReference type="ARBA" id="ARBA00022692"/>
    </source>
</evidence>
<name>A0A1H1ABE2_9ACTN</name>
<dbReference type="OrthoDB" id="3227279at2"/>
<dbReference type="GO" id="GO:0005886">
    <property type="term" value="C:plasma membrane"/>
    <property type="evidence" value="ECO:0007669"/>
    <property type="project" value="UniProtKB-SubCell"/>
</dbReference>
<keyword evidence="4 6" id="KW-1133">Transmembrane helix</keyword>
<dbReference type="EMBL" id="FNKO01000001">
    <property type="protein sequence ID" value="SDQ36967.1"/>
    <property type="molecule type" value="Genomic_DNA"/>
</dbReference>
<feature type="transmembrane region" description="Helical" evidence="6">
    <location>
        <begin position="295"/>
        <end position="313"/>
    </location>
</feature>
<proteinExistence type="predicted"/>
<evidence type="ECO:0000256" key="2">
    <source>
        <dbReference type="ARBA" id="ARBA00022475"/>
    </source>
</evidence>
<organism evidence="7 8">
    <name type="scientific">Actinopolyspora saharensis</name>
    <dbReference type="NCBI Taxonomy" id="995062"/>
    <lineage>
        <taxon>Bacteria</taxon>
        <taxon>Bacillati</taxon>
        <taxon>Actinomycetota</taxon>
        <taxon>Actinomycetes</taxon>
        <taxon>Actinopolysporales</taxon>
        <taxon>Actinopolysporaceae</taxon>
        <taxon>Actinopolyspora</taxon>
    </lineage>
</organism>
<feature type="transmembrane region" description="Helical" evidence="6">
    <location>
        <begin position="265"/>
        <end position="283"/>
    </location>
</feature>
<gene>
    <name evidence="7" type="ORF">SAMN04489718_1505</name>
</gene>
<evidence type="ECO:0000313" key="7">
    <source>
        <dbReference type="EMBL" id="SDQ36967.1"/>
    </source>
</evidence>
<reference evidence="8" key="1">
    <citation type="submission" date="2016-10" db="EMBL/GenBank/DDBJ databases">
        <authorList>
            <person name="Varghese N."/>
            <person name="Submissions S."/>
        </authorList>
    </citation>
    <scope>NUCLEOTIDE SEQUENCE [LARGE SCALE GENOMIC DNA]</scope>
    <source>
        <strain evidence="8">DSM 45459</strain>
    </source>
</reference>
<dbReference type="CDD" id="cd06173">
    <property type="entry name" value="MFS_MefA_like"/>
    <property type="match status" value="1"/>
</dbReference>
<accession>A0A1H1ABE2</accession>
<dbReference type="SUPFAM" id="SSF103473">
    <property type="entry name" value="MFS general substrate transporter"/>
    <property type="match status" value="1"/>
</dbReference>
<feature type="transmembrane region" description="Helical" evidence="6">
    <location>
        <begin position="101"/>
        <end position="126"/>
    </location>
</feature>
<keyword evidence="8" id="KW-1185">Reference proteome</keyword>
<dbReference type="STRING" id="995062.SAMN04489718_1505"/>
<feature type="transmembrane region" description="Helical" evidence="6">
    <location>
        <begin position="55"/>
        <end position="80"/>
    </location>
</feature>
<dbReference type="InterPro" id="IPR011701">
    <property type="entry name" value="MFS"/>
</dbReference>
<sequence>MAARNRTEPRRTTYGDVFVEPEFRTVVVGNLLMLLAETLRPLALSVLVFDATDSALLSAVTFGAGVVPQAIGGSTLTALADRLRPRRLLVAYDLLQTAVTGILAALRLPVWAVLVLVATAGIFAPLRSATTGALLPEVLAGDRYVLGRSIVQTVSSTVQIGGYAVGGALVAVLSPQVALLLAACSYLVAAAIWRSGLRERAARTPGLALGATVRETWRTNVGLLRGDRRLRGLLPAMWLPVAAVAGAEATLVAYAARSGLPEGSAGYLLAALPVGMVLGDVAVARVLRPATRARLALPLGLIKGVPLLAFAARPGLVPAMALLCVVGICVAYSLPLQAAFAELVPENLRGRGFGLFSSGLMTAQGLGTAAIGALASAFGPTAAITAAGGLAATAVVLLRRSFTTARLLQPDP</sequence>
<feature type="transmembrane region" description="Helical" evidence="6">
    <location>
        <begin position="31"/>
        <end position="49"/>
    </location>
</feature>
<feature type="transmembrane region" description="Helical" evidence="6">
    <location>
        <begin position="319"/>
        <end position="341"/>
    </location>
</feature>
<evidence type="ECO:0000256" key="6">
    <source>
        <dbReference type="SAM" id="Phobius"/>
    </source>
</evidence>
<dbReference type="InterPro" id="IPR036259">
    <property type="entry name" value="MFS_trans_sf"/>
</dbReference>
<feature type="transmembrane region" description="Helical" evidence="6">
    <location>
        <begin position="381"/>
        <end position="398"/>
    </location>
</feature>
<evidence type="ECO:0000256" key="1">
    <source>
        <dbReference type="ARBA" id="ARBA00004651"/>
    </source>
</evidence>
<dbReference type="Pfam" id="PF07690">
    <property type="entry name" value="MFS_1"/>
    <property type="match status" value="1"/>
</dbReference>
<dbReference type="AlphaFoldDB" id="A0A1H1ABE2"/>
<evidence type="ECO:0000256" key="5">
    <source>
        <dbReference type="ARBA" id="ARBA00023136"/>
    </source>
</evidence>
<keyword evidence="5 6" id="KW-0472">Membrane</keyword>
<keyword evidence="3 6" id="KW-0812">Transmembrane</keyword>
<dbReference type="Gene3D" id="1.20.1250.20">
    <property type="entry name" value="MFS general substrate transporter like domains"/>
    <property type="match status" value="1"/>
</dbReference>
<dbReference type="GO" id="GO:0022857">
    <property type="term" value="F:transmembrane transporter activity"/>
    <property type="evidence" value="ECO:0007669"/>
    <property type="project" value="InterPro"/>
</dbReference>
<comment type="subcellular location">
    <subcellularLocation>
        <location evidence="1">Cell membrane</location>
        <topology evidence="1">Multi-pass membrane protein</topology>
    </subcellularLocation>
</comment>
<dbReference type="PANTHER" id="PTHR23513">
    <property type="entry name" value="INTEGRAL MEMBRANE EFFLUX PROTEIN-RELATED"/>
    <property type="match status" value="1"/>
</dbReference>
<evidence type="ECO:0000256" key="4">
    <source>
        <dbReference type="ARBA" id="ARBA00022989"/>
    </source>
</evidence>
<protein>
    <submittedName>
        <fullName evidence="7">Predicted arabinose efflux permease, MFS family</fullName>
    </submittedName>
</protein>
<feature type="transmembrane region" description="Helical" evidence="6">
    <location>
        <begin position="233"/>
        <end position="253"/>
    </location>
</feature>
<dbReference type="RefSeq" id="WP_139186524.1">
    <property type="nucleotide sequence ID" value="NZ_FNKO01000001.1"/>
</dbReference>
<dbReference type="PANTHER" id="PTHR23513:SF11">
    <property type="entry name" value="STAPHYLOFERRIN A TRANSPORTER"/>
    <property type="match status" value="1"/>
</dbReference>
<feature type="transmembrane region" description="Helical" evidence="6">
    <location>
        <begin position="163"/>
        <end position="193"/>
    </location>
</feature>
<evidence type="ECO:0000313" key="8">
    <source>
        <dbReference type="Proteomes" id="UP000199301"/>
    </source>
</evidence>
<keyword evidence="2" id="KW-1003">Cell membrane</keyword>
<feature type="transmembrane region" description="Helical" evidence="6">
    <location>
        <begin position="353"/>
        <end position="375"/>
    </location>
</feature>